<evidence type="ECO:0000313" key="3">
    <source>
        <dbReference type="Proteomes" id="UP000295726"/>
    </source>
</evidence>
<dbReference type="InterPro" id="IPR005149">
    <property type="entry name" value="Tscrpt_reg_PadR_N"/>
</dbReference>
<evidence type="ECO:0000259" key="1">
    <source>
        <dbReference type="Pfam" id="PF03551"/>
    </source>
</evidence>
<organism evidence="2 3">
    <name type="scientific">Muricomes intestini</name>
    <dbReference type="NCBI Taxonomy" id="1796634"/>
    <lineage>
        <taxon>Bacteria</taxon>
        <taxon>Bacillati</taxon>
        <taxon>Bacillota</taxon>
        <taxon>Clostridia</taxon>
        <taxon>Lachnospirales</taxon>
        <taxon>Lachnospiraceae</taxon>
        <taxon>Muricomes</taxon>
    </lineage>
</organism>
<evidence type="ECO:0000313" key="2">
    <source>
        <dbReference type="EMBL" id="TCS80638.1"/>
    </source>
</evidence>
<comment type="caution">
    <text evidence="2">The sequence shown here is derived from an EMBL/GenBank/DDBJ whole genome shotgun (WGS) entry which is preliminary data.</text>
</comment>
<protein>
    <submittedName>
        <fullName evidence="2">DNA-binding PadR family transcriptional regulator</fullName>
    </submittedName>
</protein>
<dbReference type="Gene3D" id="1.10.10.10">
    <property type="entry name" value="Winged helix-like DNA-binding domain superfamily/Winged helix DNA-binding domain"/>
    <property type="match status" value="1"/>
</dbReference>
<dbReference type="GO" id="GO:0003677">
    <property type="term" value="F:DNA binding"/>
    <property type="evidence" value="ECO:0007669"/>
    <property type="project" value="UniProtKB-KW"/>
</dbReference>
<dbReference type="Pfam" id="PF03551">
    <property type="entry name" value="PadR"/>
    <property type="match status" value="1"/>
</dbReference>
<dbReference type="InterPro" id="IPR036390">
    <property type="entry name" value="WH_DNA-bd_sf"/>
</dbReference>
<dbReference type="OrthoDB" id="9783723at2"/>
<sequence>MYYDICILSCLMERQMYGYEIGKILKDSFDSCTRISNNTIYPILKKFQKLGYITKKKQTQEGRPDRFVYEITELGKRGFIQALNSVTGSLTSNREEFFVKLSFFHLMTPDTRRKMLEGRAAFIRESLNNAKSRRDGESIYSQRSKEGQEFLIALYSLEMETIEKFKLRIDEPCLAPKEYLQ</sequence>
<gene>
    <name evidence="2" type="ORF">EDD59_10515</name>
</gene>
<accession>A0A4R3KC35</accession>
<name>A0A4R3KC35_9FIRM</name>
<keyword evidence="3" id="KW-1185">Reference proteome</keyword>
<dbReference type="AlphaFoldDB" id="A0A4R3KC35"/>
<keyword evidence="2" id="KW-0238">DNA-binding</keyword>
<dbReference type="PANTHER" id="PTHR43252">
    <property type="entry name" value="TRANSCRIPTIONAL REGULATOR YQJI"/>
    <property type="match status" value="1"/>
</dbReference>
<dbReference type="RefSeq" id="WP_132379487.1">
    <property type="nucleotide sequence ID" value="NZ_DAIPCY010000006.1"/>
</dbReference>
<dbReference type="InterPro" id="IPR036388">
    <property type="entry name" value="WH-like_DNA-bd_sf"/>
</dbReference>
<reference evidence="2 3" key="1">
    <citation type="submission" date="2019-03" db="EMBL/GenBank/DDBJ databases">
        <title>Genomic Encyclopedia of Type Strains, Phase IV (KMG-IV): sequencing the most valuable type-strain genomes for metagenomic binning, comparative biology and taxonomic classification.</title>
        <authorList>
            <person name="Goeker M."/>
        </authorList>
    </citation>
    <scope>NUCLEOTIDE SEQUENCE [LARGE SCALE GENOMIC DNA]</scope>
    <source>
        <strain evidence="2 3">DSM 29489</strain>
    </source>
</reference>
<dbReference type="SUPFAM" id="SSF46785">
    <property type="entry name" value="Winged helix' DNA-binding domain"/>
    <property type="match status" value="1"/>
</dbReference>
<dbReference type="Proteomes" id="UP000295726">
    <property type="component" value="Unassembled WGS sequence"/>
</dbReference>
<dbReference type="PANTHER" id="PTHR43252:SF6">
    <property type="entry name" value="NEGATIVE TRANSCRIPTION REGULATOR PADR"/>
    <property type="match status" value="1"/>
</dbReference>
<feature type="domain" description="Transcription regulator PadR N-terminal" evidence="1">
    <location>
        <begin position="7"/>
        <end position="77"/>
    </location>
</feature>
<proteinExistence type="predicted"/>
<dbReference type="EMBL" id="SLZZ01000005">
    <property type="protein sequence ID" value="TCS80638.1"/>
    <property type="molecule type" value="Genomic_DNA"/>
</dbReference>